<reference evidence="3" key="1">
    <citation type="submission" date="2020-11" db="EMBL/GenBank/DDBJ databases">
        <authorList>
            <consortium name="DOE Joint Genome Institute"/>
            <person name="Ahrendt S."/>
            <person name="Riley R."/>
            <person name="Andreopoulos W."/>
            <person name="LaButti K."/>
            <person name="Pangilinan J."/>
            <person name="Ruiz-duenas F.J."/>
            <person name="Barrasa J.M."/>
            <person name="Sanchez-Garcia M."/>
            <person name="Camarero S."/>
            <person name="Miyauchi S."/>
            <person name="Serrano A."/>
            <person name="Linde D."/>
            <person name="Babiker R."/>
            <person name="Drula E."/>
            <person name="Ayuso-Fernandez I."/>
            <person name="Pacheco R."/>
            <person name="Padilla G."/>
            <person name="Ferreira P."/>
            <person name="Barriuso J."/>
            <person name="Kellner H."/>
            <person name="Castanera R."/>
            <person name="Alfaro M."/>
            <person name="Ramirez L."/>
            <person name="Pisabarro A.G."/>
            <person name="Kuo A."/>
            <person name="Tritt A."/>
            <person name="Lipzen A."/>
            <person name="He G."/>
            <person name="Yan M."/>
            <person name="Ng V."/>
            <person name="Cullen D."/>
            <person name="Martin F."/>
            <person name="Rosso M.-N."/>
            <person name="Henrissat B."/>
            <person name="Hibbett D."/>
            <person name="Martinez A.T."/>
            <person name="Grigoriev I.V."/>
        </authorList>
    </citation>
    <scope>NUCLEOTIDE SEQUENCE</scope>
    <source>
        <strain evidence="3">AH 44721</strain>
    </source>
</reference>
<dbReference type="EMBL" id="JADNYJ010000037">
    <property type="protein sequence ID" value="KAF8902217.1"/>
    <property type="molecule type" value="Genomic_DNA"/>
</dbReference>
<proteinExistence type="predicted"/>
<feature type="region of interest" description="Disordered" evidence="1">
    <location>
        <begin position="118"/>
        <end position="140"/>
    </location>
</feature>
<feature type="domain" description="DUF6697" evidence="2">
    <location>
        <begin position="175"/>
        <end position="384"/>
    </location>
</feature>
<dbReference type="Pfam" id="PF20411">
    <property type="entry name" value="DUF6697"/>
    <property type="match status" value="1"/>
</dbReference>
<feature type="compositionally biased region" description="Acidic residues" evidence="1">
    <location>
        <begin position="497"/>
        <end position="507"/>
    </location>
</feature>
<feature type="compositionally biased region" description="Polar residues" evidence="1">
    <location>
        <begin position="118"/>
        <end position="128"/>
    </location>
</feature>
<dbReference type="InterPro" id="IPR046520">
    <property type="entry name" value="DUF6697"/>
</dbReference>
<evidence type="ECO:0000313" key="3">
    <source>
        <dbReference type="EMBL" id="KAF8902217.1"/>
    </source>
</evidence>
<name>A0A9P5NPR7_GYMJU</name>
<evidence type="ECO:0000259" key="2">
    <source>
        <dbReference type="Pfam" id="PF20411"/>
    </source>
</evidence>
<organism evidence="3 4">
    <name type="scientific">Gymnopilus junonius</name>
    <name type="common">Spectacular rustgill mushroom</name>
    <name type="synonym">Gymnopilus spectabilis subsp. junonius</name>
    <dbReference type="NCBI Taxonomy" id="109634"/>
    <lineage>
        <taxon>Eukaryota</taxon>
        <taxon>Fungi</taxon>
        <taxon>Dikarya</taxon>
        <taxon>Basidiomycota</taxon>
        <taxon>Agaricomycotina</taxon>
        <taxon>Agaricomycetes</taxon>
        <taxon>Agaricomycetidae</taxon>
        <taxon>Agaricales</taxon>
        <taxon>Agaricineae</taxon>
        <taxon>Hymenogastraceae</taxon>
        <taxon>Gymnopilus</taxon>
    </lineage>
</organism>
<dbReference type="OrthoDB" id="3265858at2759"/>
<accession>A0A9P5NPR7</accession>
<feature type="compositionally biased region" description="Basic residues" evidence="1">
    <location>
        <begin position="409"/>
        <end position="418"/>
    </location>
</feature>
<dbReference type="AlphaFoldDB" id="A0A9P5NPR7"/>
<dbReference type="Proteomes" id="UP000724874">
    <property type="component" value="Unassembled WGS sequence"/>
</dbReference>
<feature type="compositionally biased region" description="Polar residues" evidence="1">
    <location>
        <begin position="419"/>
        <end position="435"/>
    </location>
</feature>
<sequence>MSVSTQLPPAQVKSAYSQKEQTAPSSAAIAHTPASSSSAAVTVNANVNSSQNSAAMLVAAMISALMQPQTTTNGQVSSLPGSSTGGGQMSEVTTSAPPTMITLNPSRPIVAQNLIGRSQSTRPSTSPFKRNVSASTSSISTMRSASPSLLEDMKKSCLGSAVPLPISPQPHDLQIPRTFLRLAYGGSDQQWVQFIAADRNPSGPSLRRLVFPKLDLNPAMPTSPGEPGLIFSSRHEILSDPPWSVFHKVTPTSKKKNPVVWKYLGDYECVLCGQVNAEQFQSLTEEVKRQWAQALLDTKRFEVYVAMRARIALRLAGLIPAGNGADVSPYEEAIKDEIKAVQRGNGHSVREEDIIAAFSRGDEAIDIIRLTCIKYDHVFADHMKGKYATYPAMLAEHDQKKANGEIKTRNRTKGKKNAHQVTSRPPARKQTSASPMSDDEGEEDHGNEFLYPSGPHDDFVMPGLHPSSNDVESRVPSITIPPRPRRSTRSDFPILDIDSDGYDEFDW</sequence>
<evidence type="ECO:0000256" key="1">
    <source>
        <dbReference type="SAM" id="MobiDB-lite"/>
    </source>
</evidence>
<keyword evidence="4" id="KW-1185">Reference proteome</keyword>
<feature type="compositionally biased region" description="Low complexity" evidence="1">
    <location>
        <begin position="22"/>
        <end position="36"/>
    </location>
</feature>
<feature type="region of interest" description="Disordered" evidence="1">
    <location>
        <begin position="402"/>
        <end position="507"/>
    </location>
</feature>
<feature type="region of interest" description="Disordered" evidence="1">
    <location>
        <begin position="71"/>
        <end position="92"/>
    </location>
</feature>
<evidence type="ECO:0000313" key="4">
    <source>
        <dbReference type="Proteomes" id="UP000724874"/>
    </source>
</evidence>
<gene>
    <name evidence="3" type="ORF">CPB84DRAFT_874641</name>
</gene>
<feature type="compositionally biased region" description="Polar residues" evidence="1">
    <location>
        <begin position="71"/>
        <end position="82"/>
    </location>
</feature>
<protein>
    <recommendedName>
        <fullName evidence="2">DUF6697 domain-containing protein</fullName>
    </recommendedName>
</protein>
<feature type="region of interest" description="Disordered" evidence="1">
    <location>
        <begin position="1"/>
        <end position="36"/>
    </location>
</feature>
<feature type="compositionally biased region" description="Polar residues" evidence="1">
    <location>
        <begin position="1"/>
        <end position="21"/>
    </location>
</feature>
<comment type="caution">
    <text evidence="3">The sequence shown here is derived from an EMBL/GenBank/DDBJ whole genome shotgun (WGS) entry which is preliminary data.</text>
</comment>